<dbReference type="Proteomes" id="UP001057402">
    <property type="component" value="Chromosome 1"/>
</dbReference>
<sequence length="187" mass="21079">MIQLGDIGVKLPVCCMCGDSGLPDELYSCRLCLFRSQHRYCSNQYPIADGAYEVCNWCLIPAKEGSSDSTKKAAGNNSLDSNPSHYKTPESGQDDDGRSKRLRKSTVLGLDLRNGADRNGNGKGRVKKADEARRTNTRKRIITRGALEEKLRMMKSDKAANRRDIIVRRPVFRNKVRRYKLLHEVSC</sequence>
<keyword evidence="2" id="KW-1185">Reference proteome</keyword>
<gene>
    <name evidence="1" type="ORF">MLD38_001689</name>
</gene>
<comment type="caution">
    <text evidence="1">The sequence shown here is derived from an EMBL/GenBank/DDBJ whole genome shotgun (WGS) entry which is preliminary data.</text>
</comment>
<dbReference type="EMBL" id="CM042880">
    <property type="protein sequence ID" value="KAI4389464.1"/>
    <property type="molecule type" value="Genomic_DNA"/>
</dbReference>
<reference evidence="2" key="1">
    <citation type="journal article" date="2023" name="Front. Plant Sci.">
        <title>Chromosomal-level genome assembly of Melastoma candidum provides insights into trichome evolution.</title>
        <authorList>
            <person name="Zhong Y."/>
            <person name="Wu W."/>
            <person name="Sun C."/>
            <person name="Zou P."/>
            <person name="Liu Y."/>
            <person name="Dai S."/>
            <person name="Zhou R."/>
        </authorList>
    </citation>
    <scope>NUCLEOTIDE SEQUENCE [LARGE SCALE GENOMIC DNA]</scope>
</reference>
<proteinExistence type="predicted"/>
<evidence type="ECO:0000313" key="2">
    <source>
        <dbReference type="Proteomes" id="UP001057402"/>
    </source>
</evidence>
<protein>
    <submittedName>
        <fullName evidence="1">Uncharacterized protein</fullName>
    </submittedName>
</protein>
<accession>A0ACB9SI02</accession>
<name>A0ACB9SI02_9MYRT</name>
<evidence type="ECO:0000313" key="1">
    <source>
        <dbReference type="EMBL" id="KAI4389464.1"/>
    </source>
</evidence>
<organism evidence="1 2">
    <name type="scientific">Melastoma candidum</name>
    <dbReference type="NCBI Taxonomy" id="119954"/>
    <lineage>
        <taxon>Eukaryota</taxon>
        <taxon>Viridiplantae</taxon>
        <taxon>Streptophyta</taxon>
        <taxon>Embryophyta</taxon>
        <taxon>Tracheophyta</taxon>
        <taxon>Spermatophyta</taxon>
        <taxon>Magnoliopsida</taxon>
        <taxon>eudicotyledons</taxon>
        <taxon>Gunneridae</taxon>
        <taxon>Pentapetalae</taxon>
        <taxon>rosids</taxon>
        <taxon>malvids</taxon>
        <taxon>Myrtales</taxon>
        <taxon>Melastomataceae</taxon>
        <taxon>Melastomatoideae</taxon>
        <taxon>Melastomateae</taxon>
        <taxon>Melastoma</taxon>
    </lineage>
</organism>